<proteinExistence type="predicted"/>
<reference evidence="1" key="1">
    <citation type="submission" date="2022-07" db="EMBL/GenBank/DDBJ databases">
        <title>Complete Genome Sequence of the Radioresistant Bacterium Deinococcus aetherius ST0316, Isolated from the Air Dust collected in Lower Stratosphere above Japan.</title>
        <authorList>
            <person name="Satoh K."/>
            <person name="Hagiwara K."/>
            <person name="Katsumata K."/>
            <person name="Kubo A."/>
            <person name="Yokobori S."/>
            <person name="Yamagishi A."/>
            <person name="Oono Y."/>
            <person name="Narumi I."/>
        </authorList>
    </citation>
    <scope>NUCLEOTIDE SEQUENCE</scope>
    <source>
        <strain evidence="1">ST0316</strain>
        <plasmid evidence="1">pDAETH-2</plasmid>
    </source>
</reference>
<dbReference type="EMBL" id="AP026562">
    <property type="protein sequence ID" value="BDP44074.1"/>
    <property type="molecule type" value="Genomic_DNA"/>
</dbReference>
<keyword evidence="1" id="KW-0614">Plasmid</keyword>
<dbReference type="RefSeq" id="WP_264778432.1">
    <property type="nucleotide sequence ID" value="NZ_AP026562.1"/>
</dbReference>
<evidence type="ECO:0000313" key="2">
    <source>
        <dbReference type="Proteomes" id="UP001064971"/>
    </source>
</evidence>
<protein>
    <submittedName>
        <fullName evidence="1">Uncharacterized protein</fullName>
    </submittedName>
</protein>
<organism evidence="1 2">
    <name type="scientific">Deinococcus aetherius</name>
    <dbReference type="NCBI Taxonomy" id="200252"/>
    <lineage>
        <taxon>Bacteria</taxon>
        <taxon>Thermotogati</taxon>
        <taxon>Deinococcota</taxon>
        <taxon>Deinococci</taxon>
        <taxon>Deinococcales</taxon>
        <taxon>Deinococcaceae</taxon>
        <taxon>Deinococcus</taxon>
    </lineage>
</organism>
<dbReference type="Proteomes" id="UP001064971">
    <property type="component" value="Plasmid pDAETH-2"/>
</dbReference>
<geneLocation type="plasmid" evidence="1 2">
    <name>pDAETH-2</name>
</geneLocation>
<accession>A0ABN6RMI4</accession>
<evidence type="ECO:0000313" key="1">
    <source>
        <dbReference type="EMBL" id="BDP44074.1"/>
    </source>
</evidence>
<sequence length="174" mass="18878">MTTTWRAHRRVLGVSGDVEVLACGHRVPRYEGSEGFARLTERGWPAFPRLRVCPECPAEETVIPAAFAEVPAPPEAALWWARLGLPERGAWLDRLAPGEEVPLLRSRVGRTPLPDHERDRLGEVLRAAQAEAAEVGLTLRELSSCSAAPLPVLGGWALTRAAARRHEAGQAGEG</sequence>
<gene>
    <name evidence="1" type="ORF">DAETH_40430</name>
</gene>
<name>A0ABN6RMI4_9DEIO</name>
<keyword evidence="2" id="KW-1185">Reference proteome</keyword>